<sequence>MASPKPILITGATGNQGSAVIAALHAEDASRSEKKFLLLAVTRNVSSPSAQKLEKQYPGLHLVQGDLNAIPEIFNEAEKVLEQSGNATTKIWGVYSVQISMGAGVTFESEVAQGKNLINESIARGVKHLVYSSVDRGGDKSSWDVETPIPHFQSKHRIEHHLRDTAGAKGAKMSWTVLRPVAFMENLVPGMPTKVFLAAMRDTMREKPNEWVSVVDIGRFAQKAFAAPTDPRYFCTAIGIAGSKLTFAELDATFKKATGSAAPATYWVLGSVLMRLVKEVNLMVTWFATDGYGVDVEDLNSKEGVMNFETWLRERSAFVEREE</sequence>
<dbReference type="AlphaFoldDB" id="A0A6A6QEE4"/>
<dbReference type="SUPFAM" id="SSF51735">
    <property type="entry name" value="NAD(P)-binding Rossmann-fold domains"/>
    <property type="match status" value="1"/>
</dbReference>
<evidence type="ECO:0000313" key="4">
    <source>
        <dbReference type="EMBL" id="KAF2490023.1"/>
    </source>
</evidence>
<evidence type="ECO:0000256" key="1">
    <source>
        <dbReference type="ARBA" id="ARBA00006328"/>
    </source>
</evidence>
<dbReference type="PANTHER" id="PTHR42748:SF25">
    <property type="entry name" value="NMRA FAMILY PROTEIN"/>
    <property type="match status" value="1"/>
</dbReference>
<feature type="domain" description="NmrA-like" evidence="3">
    <location>
        <begin position="5"/>
        <end position="293"/>
    </location>
</feature>
<dbReference type="Pfam" id="PF05368">
    <property type="entry name" value="NmrA"/>
    <property type="match status" value="1"/>
</dbReference>
<dbReference type="EMBL" id="MU004198">
    <property type="protein sequence ID" value="KAF2490023.1"/>
    <property type="molecule type" value="Genomic_DNA"/>
</dbReference>
<dbReference type="OrthoDB" id="9997102at2759"/>
<evidence type="ECO:0000256" key="2">
    <source>
        <dbReference type="ARBA" id="ARBA00022857"/>
    </source>
</evidence>
<dbReference type="InterPro" id="IPR051164">
    <property type="entry name" value="NmrA-like_oxidored"/>
</dbReference>
<keyword evidence="2" id="KW-0521">NADP</keyword>
<reference evidence="4" key="1">
    <citation type="journal article" date="2020" name="Stud. Mycol.">
        <title>101 Dothideomycetes genomes: a test case for predicting lifestyles and emergence of pathogens.</title>
        <authorList>
            <person name="Haridas S."/>
            <person name="Albert R."/>
            <person name="Binder M."/>
            <person name="Bloem J."/>
            <person name="Labutti K."/>
            <person name="Salamov A."/>
            <person name="Andreopoulos B."/>
            <person name="Baker S."/>
            <person name="Barry K."/>
            <person name="Bills G."/>
            <person name="Bluhm B."/>
            <person name="Cannon C."/>
            <person name="Castanera R."/>
            <person name="Culley D."/>
            <person name="Daum C."/>
            <person name="Ezra D."/>
            <person name="Gonzalez J."/>
            <person name="Henrissat B."/>
            <person name="Kuo A."/>
            <person name="Liang C."/>
            <person name="Lipzen A."/>
            <person name="Lutzoni F."/>
            <person name="Magnuson J."/>
            <person name="Mondo S."/>
            <person name="Nolan M."/>
            <person name="Ohm R."/>
            <person name="Pangilinan J."/>
            <person name="Park H.-J."/>
            <person name="Ramirez L."/>
            <person name="Alfaro M."/>
            <person name="Sun H."/>
            <person name="Tritt A."/>
            <person name="Yoshinaga Y."/>
            <person name="Zwiers L.-H."/>
            <person name="Turgeon B."/>
            <person name="Goodwin S."/>
            <person name="Spatafora J."/>
            <person name="Crous P."/>
            <person name="Grigoriev I."/>
        </authorList>
    </citation>
    <scope>NUCLEOTIDE SEQUENCE</scope>
    <source>
        <strain evidence="4">CBS 269.34</strain>
    </source>
</reference>
<evidence type="ECO:0000259" key="3">
    <source>
        <dbReference type="Pfam" id="PF05368"/>
    </source>
</evidence>
<dbReference type="InterPro" id="IPR036291">
    <property type="entry name" value="NAD(P)-bd_dom_sf"/>
</dbReference>
<protein>
    <submittedName>
        <fullName evidence="4">NAD(P)-binding protein</fullName>
    </submittedName>
</protein>
<dbReference type="Gene3D" id="3.40.50.720">
    <property type="entry name" value="NAD(P)-binding Rossmann-like Domain"/>
    <property type="match status" value="1"/>
</dbReference>
<comment type="similarity">
    <text evidence="1">Belongs to the NmrA-type oxidoreductase family.</text>
</comment>
<evidence type="ECO:0000313" key="5">
    <source>
        <dbReference type="Proteomes" id="UP000799750"/>
    </source>
</evidence>
<dbReference type="GO" id="GO:0005634">
    <property type="term" value="C:nucleus"/>
    <property type="evidence" value="ECO:0007669"/>
    <property type="project" value="TreeGrafter"/>
</dbReference>
<proteinExistence type="inferred from homology"/>
<dbReference type="InterPro" id="IPR008030">
    <property type="entry name" value="NmrA-like"/>
</dbReference>
<dbReference type="Proteomes" id="UP000799750">
    <property type="component" value="Unassembled WGS sequence"/>
</dbReference>
<organism evidence="4 5">
    <name type="scientific">Lophium mytilinum</name>
    <dbReference type="NCBI Taxonomy" id="390894"/>
    <lineage>
        <taxon>Eukaryota</taxon>
        <taxon>Fungi</taxon>
        <taxon>Dikarya</taxon>
        <taxon>Ascomycota</taxon>
        <taxon>Pezizomycotina</taxon>
        <taxon>Dothideomycetes</taxon>
        <taxon>Pleosporomycetidae</taxon>
        <taxon>Mytilinidiales</taxon>
        <taxon>Mytilinidiaceae</taxon>
        <taxon>Lophium</taxon>
    </lineage>
</organism>
<dbReference type="PANTHER" id="PTHR42748">
    <property type="entry name" value="NITROGEN METABOLITE REPRESSION PROTEIN NMRA FAMILY MEMBER"/>
    <property type="match status" value="1"/>
</dbReference>
<accession>A0A6A6QEE4</accession>
<keyword evidence="5" id="KW-1185">Reference proteome</keyword>
<name>A0A6A6QEE4_9PEZI</name>
<gene>
    <name evidence="4" type="ORF">BU16DRAFT_471132</name>
</gene>
<dbReference type="Gene3D" id="3.90.25.10">
    <property type="entry name" value="UDP-galactose 4-epimerase, domain 1"/>
    <property type="match status" value="1"/>
</dbReference>